<dbReference type="Gene3D" id="1.10.443.10">
    <property type="entry name" value="Intergrase catalytic core"/>
    <property type="match status" value="1"/>
</dbReference>
<evidence type="ECO:0000256" key="1">
    <source>
        <dbReference type="ARBA" id="ARBA00023172"/>
    </source>
</evidence>
<evidence type="ECO:0000259" key="3">
    <source>
        <dbReference type="PROSITE" id="PS51898"/>
    </source>
</evidence>
<dbReference type="InterPro" id="IPR013762">
    <property type="entry name" value="Integrase-like_cat_sf"/>
</dbReference>
<dbReference type="GO" id="GO:0006310">
    <property type="term" value="P:DNA recombination"/>
    <property type="evidence" value="ECO:0007669"/>
    <property type="project" value="UniProtKB-KW"/>
</dbReference>
<organism evidence="4">
    <name type="scientific">uncultured marine thaumarchaeote KM3_46_G12</name>
    <dbReference type="NCBI Taxonomy" id="1456162"/>
    <lineage>
        <taxon>Archaea</taxon>
        <taxon>Nitrososphaerota</taxon>
        <taxon>environmental samples</taxon>
    </lineage>
</organism>
<protein>
    <submittedName>
        <fullName evidence="4">Integrase family protein</fullName>
    </submittedName>
</protein>
<sequence>MSTSIVSKADQKQNIHRRPKWISTFIKNQKKVLSTQNFETFTAYNDDMIISSIADTTRHKNLTHFGLLTQTLQKDWKDATEQDLRSIVSQIMIRHGDNGKETGYSHVLKISLRSIVRFVHTGSRTKPENGELKIIKFLKMKRPKDTLTREDLPTDDEVKKIIATCADSKRDKAMFSVHAEAGTRIGELLGLRIKDVTVDQYGAVIKVDGKTGVRPIRIVKSVPYITQWINAHPNKDELESPLWIYIHAEDTYGQPINYAGFCAILQKRVRQAGIKKRITSHLFRHKEITDLATNLTEVESRMRHGWEKTSSMPSRYTHLNQEDLDTKMLQIMGVKKKEEKEESLRECVYCKIKYPLETRFCEVCSRPLDITEAIRMEKEQEEKTKAMIQEMLRQEHAKKSQDEQTETLQKVTEEQQKEIKNLKKIVVKMSGE</sequence>
<accession>A0A075H658</accession>
<proteinExistence type="predicted"/>
<name>A0A075H658_9ARCH</name>
<dbReference type="CDD" id="cd00397">
    <property type="entry name" value="DNA_BRE_C"/>
    <property type="match status" value="1"/>
</dbReference>
<dbReference type="AlphaFoldDB" id="A0A075H658"/>
<keyword evidence="1" id="KW-0233">DNA recombination</keyword>
<evidence type="ECO:0000256" key="2">
    <source>
        <dbReference type="SAM" id="MobiDB-lite"/>
    </source>
</evidence>
<feature type="domain" description="Tyr recombinase" evidence="3">
    <location>
        <begin position="142"/>
        <end position="329"/>
    </location>
</feature>
<dbReference type="EMBL" id="KF900896">
    <property type="protein sequence ID" value="AIF10630.1"/>
    <property type="molecule type" value="Genomic_DNA"/>
</dbReference>
<dbReference type="InterPro" id="IPR011010">
    <property type="entry name" value="DNA_brk_join_enz"/>
</dbReference>
<reference evidence="4" key="1">
    <citation type="journal article" date="2014" name="Genome Biol. Evol.">
        <title>Pangenome evidence for extensive interdomain horizontal transfer affecting lineage core and shell genes in uncultured planktonic thaumarchaeota and euryarchaeota.</title>
        <authorList>
            <person name="Deschamps P."/>
            <person name="Zivanovic Y."/>
            <person name="Moreira D."/>
            <person name="Rodriguez-Valera F."/>
            <person name="Lopez-Garcia P."/>
        </authorList>
    </citation>
    <scope>NUCLEOTIDE SEQUENCE</scope>
</reference>
<evidence type="ECO:0000313" key="4">
    <source>
        <dbReference type="EMBL" id="AIF10630.1"/>
    </source>
</evidence>
<dbReference type="GO" id="GO:0003677">
    <property type="term" value="F:DNA binding"/>
    <property type="evidence" value="ECO:0007669"/>
    <property type="project" value="InterPro"/>
</dbReference>
<feature type="compositionally biased region" description="Basic and acidic residues" evidence="2">
    <location>
        <begin position="393"/>
        <end position="402"/>
    </location>
</feature>
<dbReference type="Pfam" id="PF00589">
    <property type="entry name" value="Phage_integrase"/>
    <property type="match status" value="1"/>
</dbReference>
<dbReference type="PANTHER" id="PTHR30349:SF87">
    <property type="entry name" value="TRANSPOSASE A"/>
    <property type="match status" value="1"/>
</dbReference>
<dbReference type="GO" id="GO:0015074">
    <property type="term" value="P:DNA integration"/>
    <property type="evidence" value="ECO:0007669"/>
    <property type="project" value="InterPro"/>
</dbReference>
<dbReference type="SUPFAM" id="SSF56349">
    <property type="entry name" value="DNA breaking-rejoining enzymes"/>
    <property type="match status" value="1"/>
</dbReference>
<feature type="region of interest" description="Disordered" evidence="2">
    <location>
        <begin position="393"/>
        <end position="412"/>
    </location>
</feature>
<dbReference type="PROSITE" id="PS51898">
    <property type="entry name" value="TYR_RECOMBINASE"/>
    <property type="match status" value="1"/>
</dbReference>
<dbReference type="InterPro" id="IPR002104">
    <property type="entry name" value="Integrase_catalytic"/>
</dbReference>
<dbReference type="PANTHER" id="PTHR30349">
    <property type="entry name" value="PHAGE INTEGRASE-RELATED"/>
    <property type="match status" value="1"/>
</dbReference>
<dbReference type="InterPro" id="IPR050090">
    <property type="entry name" value="Tyrosine_recombinase_XerCD"/>
</dbReference>